<keyword evidence="3 6" id="KW-0067">ATP-binding</keyword>
<dbReference type="EMBL" id="JXJT01000033">
    <property type="protein sequence ID" value="PCR99964.1"/>
    <property type="molecule type" value="Genomic_DNA"/>
</dbReference>
<dbReference type="PANTHER" id="PTHR42939">
    <property type="entry name" value="ABC TRANSPORTER ATP-BINDING PROTEIN ALBC-RELATED"/>
    <property type="match status" value="1"/>
</dbReference>
<evidence type="ECO:0000313" key="5">
    <source>
        <dbReference type="EMBL" id="PCR99964.1"/>
    </source>
</evidence>
<name>A0A1K2HJ99_9LACT</name>
<dbReference type="Proteomes" id="UP000185655">
    <property type="component" value="Unassembled WGS sequence"/>
</dbReference>
<sequence>MLEVKNLTKKYPKFNLENVNLSLPKGQIMGFIGKNGAGKSTTIKSILNLVTPNSGEVDIFGMNLINHELEIKKRIGVVLGGIDFYQQKKTEQIANVMSRFYDTWDHQAFKKYMQEFEIDPIKAPKELSAGMKVKFMIALALSHKAELLILDEPTSGLDPVSRDDLLNLFSQIVATGERSILFSTHITSDIEKCADSISYIKDGKILKSALKKEFMDSFSYLKRPSETGPLSLEEIMIRVEGEKHYDL</sequence>
<gene>
    <name evidence="5" type="ORF">RR45_GL001419</name>
    <name evidence="6" type="ORF">SAMN02746068_02087</name>
</gene>
<feature type="domain" description="ABC transporter" evidence="4">
    <location>
        <begin position="2"/>
        <end position="227"/>
    </location>
</feature>
<dbReference type="Pfam" id="PF00005">
    <property type="entry name" value="ABC_tran"/>
    <property type="match status" value="1"/>
</dbReference>
<dbReference type="AlphaFoldDB" id="A0A1K2HJ99"/>
<evidence type="ECO:0000313" key="6">
    <source>
        <dbReference type="EMBL" id="SFZ76795.1"/>
    </source>
</evidence>
<dbReference type="Proteomes" id="UP000218979">
    <property type="component" value="Unassembled WGS sequence"/>
</dbReference>
<evidence type="ECO:0000256" key="1">
    <source>
        <dbReference type="ARBA" id="ARBA00022448"/>
    </source>
</evidence>
<reference evidence="5 8" key="1">
    <citation type="submission" date="2014-12" db="EMBL/GenBank/DDBJ databases">
        <title>Draft genome sequences of 10 type strains of Lactococcus.</title>
        <authorList>
            <person name="Sun Z."/>
            <person name="Zhong Z."/>
            <person name="Liu W."/>
            <person name="Zhang W."/>
            <person name="Zhang H."/>
        </authorList>
    </citation>
    <scope>NUCLEOTIDE SEQUENCE [LARGE SCALE GENOMIC DNA]</scope>
    <source>
        <strain evidence="5 8">DSM 22330</strain>
    </source>
</reference>
<dbReference type="PANTHER" id="PTHR42939:SF3">
    <property type="entry name" value="ABC TRANSPORTER ATP-BINDING COMPONENT"/>
    <property type="match status" value="1"/>
</dbReference>
<dbReference type="GO" id="GO:0016887">
    <property type="term" value="F:ATP hydrolysis activity"/>
    <property type="evidence" value="ECO:0007669"/>
    <property type="project" value="InterPro"/>
</dbReference>
<dbReference type="PROSITE" id="PS50893">
    <property type="entry name" value="ABC_TRANSPORTER_2"/>
    <property type="match status" value="1"/>
</dbReference>
<evidence type="ECO:0000256" key="3">
    <source>
        <dbReference type="ARBA" id="ARBA00022840"/>
    </source>
</evidence>
<protein>
    <submittedName>
        <fullName evidence="6">ABC-2 type transport system ATP-binding protein</fullName>
    </submittedName>
</protein>
<dbReference type="OrthoDB" id="9804819at2"/>
<dbReference type="SMART" id="SM00382">
    <property type="entry name" value="AAA"/>
    <property type="match status" value="1"/>
</dbReference>
<dbReference type="InterPro" id="IPR017871">
    <property type="entry name" value="ABC_transporter-like_CS"/>
</dbReference>
<organism evidence="6 7">
    <name type="scientific">Pseudolactococcus chungangensis CAU 28 = DSM 22330</name>
    <dbReference type="NCBI Taxonomy" id="1122154"/>
    <lineage>
        <taxon>Bacteria</taxon>
        <taxon>Bacillati</taxon>
        <taxon>Bacillota</taxon>
        <taxon>Bacilli</taxon>
        <taxon>Lactobacillales</taxon>
        <taxon>Streptococcaceae</taxon>
        <taxon>Pseudolactococcus</taxon>
    </lineage>
</organism>
<dbReference type="PROSITE" id="PS00211">
    <property type="entry name" value="ABC_TRANSPORTER_1"/>
    <property type="match status" value="1"/>
</dbReference>
<proteinExistence type="predicted"/>
<evidence type="ECO:0000313" key="8">
    <source>
        <dbReference type="Proteomes" id="UP000218979"/>
    </source>
</evidence>
<dbReference type="InterPro" id="IPR003593">
    <property type="entry name" value="AAA+_ATPase"/>
</dbReference>
<dbReference type="STRING" id="1122154.SAMN02746068_02087"/>
<dbReference type="Gene3D" id="3.40.50.300">
    <property type="entry name" value="P-loop containing nucleotide triphosphate hydrolases"/>
    <property type="match status" value="1"/>
</dbReference>
<dbReference type="CDD" id="cd03230">
    <property type="entry name" value="ABC_DR_subfamily_A"/>
    <property type="match status" value="1"/>
</dbReference>
<dbReference type="SUPFAM" id="SSF52540">
    <property type="entry name" value="P-loop containing nucleoside triphosphate hydrolases"/>
    <property type="match status" value="1"/>
</dbReference>
<reference evidence="6 7" key="2">
    <citation type="submission" date="2016-11" db="EMBL/GenBank/DDBJ databases">
        <authorList>
            <person name="Jaros S."/>
            <person name="Januszkiewicz K."/>
            <person name="Wedrychowicz H."/>
        </authorList>
    </citation>
    <scope>NUCLEOTIDE SEQUENCE [LARGE SCALE GENOMIC DNA]</scope>
    <source>
        <strain evidence="6 7">DSM 22330</strain>
    </source>
</reference>
<evidence type="ECO:0000313" key="7">
    <source>
        <dbReference type="Proteomes" id="UP000185655"/>
    </source>
</evidence>
<keyword evidence="2" id="KW-0547">Nucleotide-binding</keyword>
<accession>A0A1K2HJ99</accession>
<dbReference type="InterPro" id="IPR003439">
    <property type="entry name" value="ABC_transporter-like_ATP-bd"/>
</dbReference>
<evidence type="ECO:0000259" key="4">
    <source>
        <dbReference type="PROSITE" id="PS50893"/>
    </source>
</evidence>
<dbReference type="InterPro" id="IPR051782">
    <property type="entry name" value="ABC_Transporter_VariousFunc"/>
</dbReference>
<evidence type="ECO:0000256" key="2">
    <source>
        <dbReference type="ARBA" id="ARBA00022741"/>
    </source>
</evidence>
<dbReference type="GO" id="GO:0005524">
    <property type="term" value="F:ATP binding"/>
    <property type="evidence" value="ECO:0007669"/>
    <property type="project" value="UniProtKB-KW"/>
</dbReference>
<dbReference type="InterPro" id="IPR027417">
    <property type="entry name" value="P-loop_NTPase"/>
</dbReference>
<dbReference type="EMBL" id="FPKS01000021">
    <property type="protein sequence ID" value="SFZ76795.1"/>
    <property type="molecule type" value="Genomic_DNA"/>
</dbReference>
<keyword evidence="8" id="KW-1185">Reference proteome</keyword>
<keyword evidence="1" id="KW-0813">Transport</keyword>